<dbReference type="EMBL" id="QPJI01000019">
    <property type="protein sequence ID" value="RCW63311.1"/>
    <property type="molecule type" value="Genomic_DNA"/>
</dbReference>
<name>A0A368X5L8_MARNT</name>
<accession>A0A368X5L8</accession>
<reference evidence="1 2" key="1">
    <citation type="submission" date="2018-07" db="EMBL/GenBank/DDBJ databases">
        <title>Freshwater and sediment microbial communities from various areas in North America, analyzing microbe dynamics in response to fracking.</title>
        <authorList>
            <person name="Lamendella R."/>
        </authorList>
    </citation>
    <scope>NUCLEOTIDE SEQUENCE [LARGE SCALE GENOMIC DNA]</scope>
    <source>
        <strain evidence="1 2">105B</strain>
    </source>
</reference>
<evidence type="ECO:0000313" key="1">
    <source>
        <dbReference type="EMBL" id="RCW63311.1"/>
    </source>
</evidence>
<protein>
    <submittedName>
        <fullName evidence="1">Uncharacterized protein</fullName>
    </submittedName>
</protein>
<sequence length="68" mass="7910">MRPETLPENRDRFDRDWCHDYVVAHGEGRPTEEAYELAEKLYRNGDSYADIAFEVVARGMTIDSEVES</sequence>
<evidence type="ECO:0000313" key="2">
    <source>
        <dbReference type="Proteomes" id="UP000253647"/>
    </source>
</evidence>
<dbReference type="RefSeq" id="WP_114435342.1">
    <property type="nucleotide sequence ID" value="NZ_QPJI01000019.1"/>
</dbReference>
<dbReference type="Proteomes" id="UP000253647">
    <property type="component" value="Unassembled WGS sequence"/>
</dbReference>
<proteinExistence type="predicted"/>
<dbReference type="AlphaFoldDB" id="A0A368X5L8"/>
<comment type="caution">
    <text evidence="1">The sequence shown here is derived from an EMBL/GenBank/DDBJ whole genome shotgun (WGS) entry which is preliminary data.</text>
</comment>
<organism evidence="1 2">
    <name type="scientific">Marinobacter nauticus</name>
    <name type="common">Marinobacter hydrocarbonoclasticus</name>
    <name type="synonym">Marinobacter aquaeolei</name>
    <dbReference type="NCBI Taxonomy" id="2743"/>
    <lineage>
        <taxon>Bacteria</taxon>
        <taxon>Pseudomonadati</taxon>
        <taxon>Pseudomonadota</taxon>
        <taxon>Gammaproteobacteria</taxon>
        <taxon>Pseudomonadales</taxon>
        <taxon>Marinobacteraceae</taxon>
        <taxon>Marinobacter</taxon>
    </lineage>
</organism>
<gene>
    <name evidence="1" type="ORF">DET61_11981</name>
</gene>